<dbReference type="SUPFAM" id="SSF51726">
    <property type="entry name" value="UROD/MetE-like"/>
    <property type="match status" value="1"/>
</dbReference>
<evidence type="ECO:0000313" key="2">
    <source>
        <dbReference type="EMBL" id="CPV29426.1"/>
    </source>
</evidence>
<dbReference type="Gene3D" id="3.20.20.210">
    <property type="match status" value="1"/>
</dbReference>
<dbReference type="InterPro" id="IPR038071">
    <property type="entry name" value="UROD/MetE-like_sf"/>
</dbReference>
<dbReference type="Pfam" id="PF01717">
    <property type="entry name" value="Meth_synt_2"/>
    <property type="match status" value="1"/>
</dbReference>
<proteinExistence type="predicted"/>
<evidence type="ECO:0000313" key="3">
    <source>
        <dbReference type="Proteomes" id="UP000045782"/>
    </source>
</evidence>
<accession>A0A0U0ZF25</accession>
<dbReference type="Proteomes" id="UP000045782">
    <property type="component" value="Unassembled WGS sequence"/>
</dbReference>
<dbReference type="EMBL" id="CSWP01000001">
    <property type="protein sequence ID" value="CPV29426.1"/>
    <property type="molecule type" value="Genomic_DNA"/>
</dbReference>
<dbReference type="InterPro" id="IPR002629">
    <property type="entry name" value="Met_Synth_C/arc"/>
</dbReference>
<dbReference type="GO" id="GO:0003871">
    <property type="term" value="F:5-methyltetrahydropteroyltriglutamate-homocysteine S-methyltransferase activity"/>
    <property type="evidence" value="ECO:0007669"/>
    <property type="project" value="InterPro"/>
</dbReference>
<protein>
    <submittedName>
        <fullName evidence="2">Putative methionine synthase, vitamin-B12 independent</fullName>
    </submittedName>
</protein>
<reference evidence="2 3" key="1">
    <citation type="submission" date="2015-03" db="EMBL/GenBank/DDBJ databases">
        <authorList>
            <person name="Murphy D."/>
        </authorList>
    </citation>
    <scope>NUCLEOTIDE SEQUENCE [LARGE SCALE GENOMIC DNA]</scope>
    <source>
        <strain evidence="2 3">PAP088</strain>
    </source>
</reference>
<gene>
    <name evidence="2" type="ORF">ERS075579_00002</name>
</gene>
<sequence>MAPNVLSVSMWAKGTGLGSWPGQQARDATEIVVAELPLPHLVELPARGVGADLIGRAGALLVDIAIDVSPTGYRTTARPGAVVRRARGFLDEDMDALEEEWERGGHRGSERAVKVQGPGPVTLAAELELPNGHRAITDPGAVRDVAASLAEGLAQHRATLSRRLGVPVVVQIDEPSLPAALDGRLSGTSMFSPVHPVDVPTATALLDQCAEAVGGELLVHCCASDPPWELLREANIRAIAVDAAHLADAHALDGLASVLDTGKAAVLGVIPAQAPSTPISSDVLATRTAALADKLGFGRAMLRDRVGVSAGCGLAGTDLQWARKATELTRKVSDLIDADPDAL</sequence>
<dbReference type="AlphaFoldDB" id="A0A0U0ZF25"/>
<dbReference type="GO" id="GO:0009086">
    <property type="term" value="P:methionine biosynthetic process"/>
    <property type="evidence" value="ECO:0007669"/>
    <property type="project" value="InterPro"/>
</dbReference>
<organism evidence="2 3">
    <name type="scientific">Mycobacteroides abscessus</name>
    <dbReference type="NCBI Taxonomy" id="36809"/>
    <lineage>
        <taxon>Bacteria</taxon>
        <taxon>Bacillati</taxon>
        <taxon>Actinomycetota</taxon>
        <taxon>Actinomycetes</taxon>
        <taxon>Mycobacteriales</taxon>
        <taxon>Mycobacteriaceae</taxon>
        <taxon>Mycobacteroides</taxon>
    </lineage>
</organism>
<evidence type="ECO:0000259" key="1">
    <source>
        <dbReference type="Pfam" id="PF01717"/>
    </source>
</evidence>
<feature type="domain" description="Cobalamin-independent methionine synthase MetE C-terminal/archaeal" evidence="1">
    <location>
        <begin position="15"/>
        <end position="332"/>
    </location>
</feature>
<name>A0A0U0ZF25_9MYCO</name>
<dbReference type="GO" id="GO:0008270">
    <property type="term" value="F:zinc ion binding"/>
    <property type="evidence" value="ECO:0007669"/>
    <property type="project" value="InterPro"/>
</dbReference>